<accession>A0A381QDU6</accession>
<organism evidence="5">
    <name type="scientific">marine metagenome</name>
    <dbReference type="NCBI Taxonomy" id="408172"/>
    <lineage>
        <taxon>unclassified sequences</taxon>
        <taxon>metagenomes</taxon>
        <taxon>ecological metagenomes</taxon>
    </lineage>
</organism>
<keyword evidence="3" id="KW-0238">DNA-binding</keyword>
<dbReference type="SMART" id="SM00475">
    <property type="entry name" value="53EXOc"/>
    <property type="match status" value="1"/>
</dbReference>
<dbReference type="InterPro" id="IPR002421">
    <property type="entry name" value="5-3_exonuclease"/>
</dbReference>
<evidence type="ECO:0000259" key="4">
    <source>
        <dbReference type="SMART" id="SM00475"/>
    </source>
</evidence>
<dbReference type="GO" id="GO:0017108">
    <property type="term" value="F:5'-flap endonuclease activity"/>
    <property type="evidence" value="ECO:0007669"/>
    <property type="project" value="InterPro"/>
</dbReference>
<dbReference type="Gene3D" id="3.40.50.1010">
    <property type="entry name" value="5'-nuclease"/>
    <property type="match status" value="1"/>
</dbReference>
<dbReference type="PANTHER" id="PTHR42646">
    <property type="entry name" value="FLAP ENDONUCLEASE XNI"/>
    <property type="match status" value="1"/>
</dbReference>
<protein>
    <recommendedName>
        <fullName evidence="4">5'-3' exonuclease domain-containing protein</fullName>
    </recommendedName>
</protein>
<evidence type="ECO:0000256" key="1">
    <source>
        <dbReference type="ARBA" id="ARBA00022722"/>
    </source>
</evidence>
<proteinExistence type="predicted"/>
<evidence type="ECO:0000313" key="5">
    <source>
        <dbReference type="EMBL" id="SUZ76569.1"/>
    </source>
</evidence>
<name>A0A381QDU6_9ZZZZ</name>
<dbReference type="SMART" id="SM00279">
    <property type="entry name" value="HhH2"/>
    <property type="match status" value="1"/>
</dbReference>
<dbReference type="GO" id="GO:0008409">
    <property type="term" value="F:5'-3' exonuclease activity"/>
    <property type="evidence" value="ECO:0007669"/>
    <property type="project" value="InterPro"/>
</dbReference>
<gene>
    <name evidence="5" type="ORF">METZ01_LOCUS29423</name>
</gene>
<reference evidence="5" key="1">
    <citation type="submission" date="2018-05" db="EMBL/GenBank/DDBJ databases">
        <authorList>
            <person name="Lanie J.A."/>
            <person name="Ng W.-L."/>
            <person name="Kazmierczak K.M."/>
            <person name="Andrzejewski T.M."/>
            <person name="Davidsen T.M."/>
            <person name="Wayne K.J."/>
            <person name="Tettelin H."/>
            <person name="Glass J.I."/>
            <person name="Rusch D."/>
            <person name="Podicherti R."/>
            <person name="Tsui H.-C.T."/>
            <person name="Winkler M.E."/>
        </authorList>
    </citation>
    <scope>NUCLEOTIDE SEQUENCE</scope>
</reference>
<sequence length="313" mass="35574">VSHLLTSSPVYLIDASIYIFRAHFSPYVECHDENGKDLSALYGFMSFLFQFMRRVQPSHVAIAHDASLFCGFRHKLCENYKSNRELPDENLEIQLAGCSEFCSIIGLASFASKVYEGDDIIGTIANRVRAESDCDVHIISRDKDLVQLLQKQADCLWDYGNNRKRFRANVVDEYGIFPEQFPDYLGLSGDSVDCISGIPGVGPVKAKELLNRFSSLEAIYGNLDKVRDLPIRGAVRLTELLKEHYELAKLSKVLATIVCNVEDPEESFGHVVLEELKPERMNKGLFGDFLKNYQFRTRDKERLMTLAQRVSKQ</sequence>
<dbReference type="PANTHER" id="PTHR42646:SF2">
    <property type="entry name" value="5'-3' EXONUCLEASE FAMILY PROTEIN"/>
    <property type="match status" value="1"/>
</dbReference>
<dbReference type="InterPro" id="IPR020046">
    <property type="entry name" value="5-3_exonucl_a-hlix_arch_N"/>
</dbReference>
<dbReference type="InterPro" id="IPR029060">
    <property type="entry name" value="PIN-like_dom_sf"/>
</dbReference>
<dbReference type="CDD" id="cd09859">
    <property type="entry name" value="PIN_53EXO"/>
    <property type="match status" value="1"/>
</dbReference>
<evidence type="ECO:0000256" key="2">
    <source>
        <dbReference type="ARBA" id="ARBA00022801"/>
    </source>
</evidence>
<dbReference type="SUPFAM" id="SSF88723">
    <property type="entry name" value="PIN domain-like"/>
    <property type="match status" value="1"/>
</dbReference>
<dbReference type="InterPro" id="IPR038969">
    <property type="entry name" value="FEN"/>
</dbReference>
<dbReference type="Pfam" id="PF02739">
    <property type="entry name" value="5_3_exonuc_N"/>
    <property type="match status" value="1"/>
</dbReference>
<keyword evidence="2" id="KW-0378">Hydrolase</keyword>
<dbReference type="Pfam" id="PF01367">
    <property type="entry name" value="5_3_exonuc"/>
    <property type="match status" value="1"/>
</dbReference>
<keyword evidence="1" id="KW-0540">Nuclease</keyword>
<dbReference type="AlphaFoldDB" id="A0A381QDU6"/>
<dbReference type="InterPro" id="IPR020045">
    <property type="entry name" value="DNA_polI_H3TH"/>
</dbReference>
<dbReference type="InterPro" id="IPR036279">
    <property type="entry name" value="5-3_exonuclease_C_sf"/>
</dbReference>
<dbReference type="GO" id="GO:0033567">
    <property type="term" value="P:DNA replication, Okazaki fragment processing"/>
    <property type="evidence" value="ECO:0007669"/>
    <property type="project" value="InterPro"/>
</dbReference>
<feature type="non-terminal residue" evidence="5">
    <location>
        <position position="1"/>
    </location>
</feature>
<dbReference type="Gene3D" id="1.10.150.20">
    <property type="entry name" value="5' to 3' exonuclease, C-terminal subdomain"/>
    <property type="match status" value="1"/>
</dbReference>
<dbReference type="InterPro" id="IPR008918">
    <property type="entry name" value="HhH2"/>
</dbReference>
<evidence type="ECO:0000256" key="3">
    <source>
        <dbReference type="ARBA" id="ARBA00023125"/>
    </source>
</evidence>
<dbReference type="EMBL" id="UINC01001283">
    <property type="protein sequence ID" value="SUZ76569.1"/>
    <property type="molecule type" value="Genomic_DNA"/>
</dbReference>
<dbReference type="CDD" id="cd09898">
    <property type="entry name" value="H3TH_53EXO"/>
    <property type="match status" value="1"/>
</dbReference>
<dbReference type="FunFam" id="1.10.150.20:FF:000003">
    <property type="entry name" value="DNA polymerase I"/>
    <property type="match status" value="1"/>
</dbReference>
<dbReference type="GO" id="GO:0003677">
    <property type="term" value="F:DNA binding"/>
    <property type="evidence" value="ECO:0007669"/>
    <property type="project" value="UniProtKB-KW"/>
</dbReference>
<feature type="domain" description="5'-3' exonuclease" evidence="4">
    <location>
        <begin position="8"/>
        <end position="271"/>
    </location>
</feature>
<dbReference type="SUPFAM" id="SSF47807">
    <property type="entry name" value="5' to 3' exonuclease, C-terminal subdomain"/>
    <property type="match status" value="1"/>
</dbReference>